<sequence>MPFDATTPAAFPALQPGAPPLLLLAMAGEDRFPPPGAAAQEEAEALRGLGRPVLRLLLATEAARLDLPDGPLPPSLAPIRPPARQSAARRALGEARAARLALAQGALPARLVLRLGRQVAAIAHRHGCDAIHATSADSAALVALAAGRLAGCAVSRAGDG</sequence>
<gene>
    <name evidence="1" type="ORF">HEQ75_01510</name>
</gene>
<feature type="non-terminal residue" evidence="1">
    <location>
        <position position="160"/>
    </location>
</feature>
<keyword evidence="2" id="KW-1185">Reference proteome</keyword>
<dbReference type="EMBL" id="JAAVNE010000002">
    <property type="protein sequence ID" value="NKC29522.1"/>
    <property type="molecule type" value="Genomic_DNA"/>
</dbReference>
<accession>A0ABX1DX83</accession>
<name>A0ABX1DX83_9PROT</name>
<evidence type="ECO:0000313" key="2">
    <source>
        <dbReference type="Proteomes" id="UP000787635"/>
    </source>
</evidence>
<reference evidence="1 2" key="1">
    <citation type="submission" date="2020-03" db="EMBL/GenBank/DDBJ databases">
        <title>Roseomonas selenitidurans sp. nov. isolated from urban soil.</title>
        <authorList>
            <person name="Liu H."/>
        </authorList>
    </citation>
    <scope>NUCLEOTIDE SEQUENCE [LARGE SCALE GENOMIC DNA]</scope>
    <source>
        <strain evidence="1 2">BU-1</strain>
    </source>
</reference>
<dbReference type="Proteomes" id="UP000787635">
    <property type="component" value="Unassembled WGS sequence"/>
</dbReference>
<evidence type="ECO:0008006" key="3">
    <source>
        <dbReference type="Google" id="ProtNLM"/>
    </source>
</evidence>
<proteinExistence type="predicted"/>
<comment type="caution">
    <text evidence="1">The sequence shown here is derived from an EMBL/GenBank/DDBJ whole genome shotgun (WGS) entry which is preliminary data.</text>
</comment>
<organism evidence="1 2">
    <name type="scientific">Falsiroseomonas selenitidurans</name>
    <dbReference type="NCBI Taxonomy" id="2716335"/>
    <lineage>
        <taxon>Bacteria</taxon>
        <taxon>Pseudomonadati</taxon>
        <taxon>Pseudomonadota</taxon>
        <taxon>Alphaproteobacteria</taxon>
        <taxon>Acetobacterales</taxon>
        <taxon>Roseomonadaceae</taxon>
        <taxon>Falsiroseomonas</taxon>
    </lineage>
</organism>
<evidence type="ECO:0000313" key="1">
    <source>
        <dbReference type="EMBL" id="NKC29522.1"/>
    </source>
</evidence>
<protein>
    <recommendedName>
        <fullName evidence="3">UspA domain-containing protein</fullName>
    </recommendedName>
</protein>